<dbReference type="SUPFAM" id="SSF51556">
    <property type="entry name" value="Metallo-dependent hydrolases"/>
    <property type="match status" value="1"/>
</dbReference>
<feature type="binding site" description="via carbamate group" evidence="4">
    <location>
        <position position="155"/>
    </location>
    <ligand>
        <name>Zn(2+)</name>
        <dbReference type="ChEBI" id="CHEBI:29105"/>
        <label>2</label>
        <note>catalytic</note>
    </ligand>
</feature>
<dbReference type="GO" id="GO:0046872">
    <property type="term" value="F:metal ion binding"/>
    <property type="evidence" value="ECO:0007669"/>
    <property type="project" value="UniProtKB-KW"/>
</dbReference>
<feature type="modified residue" description="N6-carboxylysine" evidence="5">
    <location>
        <position position="155"/>
    </location>
</feature>
<keyword evidence="1" id="KW-0645">Protease</keyword>
<evidence type="ECO:0000256" key="5">
    <source>
        <dbReference type="PIRSR" id="PIRSR001238-50"/>
    </source>
</evidence>
<dbReference type="Proteomes" id="UP000515856">
    <property type="component" value="Chromosome"/>
</dbReference>
<evidence type="ECO:0000256" key="3">
    <source>
        <dbReference type="PIRSR" id="PIRSR001238-2"/>
    </source>
</evidence>
<keyword evidence="1 7" id="KW-0378">Hydrolase</keyword>
<comment type="similarity">
    <text evidence="1">Belongs to the peptidase M38 family.</text>
</comment>
<dbReference type="AlphaFoldDB" id="A0A7G9GQS1"/>
<gene>
    <name evidence="7" type="ORF">H9Q80_04170</name>
</gene>
<keyword evidence="1" id="KW-0482">Metalloprotease</keyword>
<dbReference type="InterPro" id="IPR006680">
    <property type="entry name" value="Amidohydro-rel"/>
</dbReference>
<proteinExistence type="inferred from homology"/>
<feature type="active site" description="Proton acceptor" evidence="2">
    <location>
        <position position="280"/>
    </location>
</feature>
<dbReference type="Gene3D" id="2.30.40.10">
    <property type="entry name" value="Urease, subunit C, domain 1"/>
    <property type="match status" value="1"/>
</dbReference>
<comment type="PTM">
    <text evidence="1">Carboxylation allows a single lysine to coordinate two zinc ions.</text>
</comment>
<evidence type="ECO:0000256" key="1">
    <source>
        <dbReference type="PIRNR" id="PIRNR001238"/>
    </source>
</evidence>
<feature type="binding site" evidence="3">
    <location>
        <position position="226"/>
    </location>
    <ligand>
        <name>substrate</name>
    </ligand>
</feature>
<dbReference type="GO" id="GO:0008237">
    <property type="term" value="F:metallopeptidase activity"/>
    <property type="evidence" value="ECO:0007669"/>
    <property type="project" value="UniProtKB-KW"/>
</dbReference>
<protein>
    <recommendedName>
        <fullName evidence="1">Isoaspartyl dipeptidase</fullName>
        <ecNumber evidence="1">3.4.19.-</ecNumber>
    </recommendedName>
</protein>
<dbReference type="NCBIfam" id="TIGR01975">
    <property type="entry name" value="isoAsp_dipep"/>
    <property type="match status" value="1"/>
</dbReference>
<dbReference type="PANTHER" id="PTHR11647">
    <property type="entry name" value="HYDRANTOINASE/DIHYDROPYRIMIDINASE FAMILY MEMBER"/>
    <property type="match status" value="1"/>
</dbReference>
<feature type="binding site" evidence="3">
    <location>
        <position position="162"/>
    </location>
    <ligand>
        <name>substrate</name>
    </ligand>
</feature>
<comment type="PTM">
    <text evidence="5">Carbamylation allows a single lysine to coordinate two zinc ions.</text>
</comment>
<feature type="binding site" evidence="4">
    <location>
        <position position="223"/>
    </location>
    <ligand>
        <name>Zn(2+)</name>
        <dbReference type="ChEBI" id="CHEBI:29105"/>
        <label>2</label>
        <note>catalytic</note>
    </ligand>
</feature>
<evidence type="ECO:0000259" key="6">
    <source>
        <dbReference type="Pfam" id="PF01979"/>
    </source>
</evidence>
<keyword evidence="8" id="KW-1185">Reference proteome</keyword>
<dbReference type="GO" id="GO:0016810">
    <property type="term" value="F:hydrolase activity, acting on carbon-nitrogen (but not peptide) bonds"/>
    <property type="evidence" value="ECO:0007669"/>
    <property type="project" value="InterPro"/>
</dbReference>
<keyword evidence="1 4" id="KW-0862">Zinc</keyword>
<evidence type="ECO:0000256" key="4">
    <source>
        <dbReference type="PIRSR" id="PIRSR001238-3"/>
    </source>
</evidence>
<evidence type="ECO:0000313" key="8">
    <source>
        <dbReference type="Proteomes" id="UP000515856"/>
    </source>
</evidence>
<evidence type="ECO:0000256" key="2">
    <source>
        <dbReference type="PIRSR" id="PIRSR001238-1"/>
    </source>
</evidence>
<feature type="binding site" evidence="4">
    <location>
        <position position="194"/>
    </location>
    <ligand>
        <name>Zn(2+)</name>
        <dbReference type="ChEBI" id="CHEBI:29105"/>
        <label>2</label>
        <note>catalytic</note>
    </ligand>
</feature>
<comment type="cofactor">
    <cofactor evidence="1 4">
        <name>Zn(2+)</name>
        <dbReference type="ChEBI" id="CHEBI:29105"/>
    </cofactor>
    <text evidence="1 4">Binds 2 Zn(2+) ions per subunit.</text>
</comment>
<dbReference type="GO" id="GO:0006508">
    <property type="term" value="P:proteolysis"/>
    <property type="evidence" value="ECO:0007669"/>
    <property type="project" value="UniProtKB-KW"/>
</dbReference>
<dbReference type="Pfam" id="PF01979">
    <property type="entry name" value="Amidohydro_1"/>
    <property type="match status" value="1"/>
</dbReference>
<feature type="domain" description="Amidohydrolase-related" evidence="6">
    <location>
        <begin position="52"/>
        <end position="370"/>
    </location>
</feature>
<feature type="binding site" evidence="3">
    <location>
        <position position="99"/>
    </location>
    <ligand>
        <name>substrate</name>
    </ligand>
</feature>
<dbReference type="InterPro" id="IPR010229">
    <property type="entry name" value="Pept_M38_dipep"/>
</dbReference>
<evidence type="ECO:0000313" key="7">
    <source>
        <dbReference type="EMBL" id="QNM13153.1"/>
    </source>
</evidence>
<dbReference type="EC" id="3.4.19.-" evidence="1"/>
<dbReference type="Gene3D" id="3.20.20.140">
    <property type="entry name" value="Metal-dependent hydrolases"/>
    <property type="match status" value="1"/>
</dbReference>
<accession>A0A7G9GQS1</accession>
<feature type="binding site" evidence="4">
    <location>
        <position position="61"/>
    </location>
    <ligand>
        <name>Zn(2+)</name>
        <dbReference type="ChEBI" id="CHEBI:29105"/>
        <label>1</label>
        <note>catalytic</note>
    </ligand>
</feature>
<sequence>MLLIKNANIYDPRFIGTKNLLIGAGKILSIGDQISNKWIESESYIIDAKQKYLIPGIIDRHVHIIGGGGEGGFSSFAPPVQLSALLKGGVTTVVGVLGTDGVTKTIAQLLAKAKGLKEEGISSYICSGSYGIPSITLTGSIKKDIIFINEILGVKLALSDHRSSHVTLNELIRLASDVRMAGLISGKNACIHLHMGDEDNALQLVGEILSKTSLPITLFHPTHVGRNPKLQNEAFLFAKKGGTIDFTCGQNNIKQEILSISLKKAKQEGVPMEKITISSDGQGSWSIYNINGALQKIGISDVDTVLKQIQFEVMNGFMSLTEAISLATLNVAKALGLYPNKGCIQQGSDADLLILNTDLTLDTVIANGKIMVKEGKILQKGVYENE</sequence>
<feature type="binding site" description="via carbamate group" evidence="4">
    <location>
        <position position="155"/>
    </location>
    <ligand>
        <name>Zn(2+)</name>
        <dbReference type="ChEBI" id="CHEBI:29105"/>
        <label>1</label>
        <note>catalytic</note>
    </ligand>
</feature>
<dbReference type="InterPro" id="IPR050378">
    <property type="entry name" value="Metallo-dep_Hydrolases_sf"/>
</dbReference>
<feature type="binding site" evidence="4">
    <location>
        <position position="280"/>
    </location>
    <ligand>
        <name>Zn(2+)</name>
        <dbReference type="ChEBI" id="CHEBI:29105"/>
        <label>1</label>
        <note>catalytic</note>
    </ligand>
</feature>
<comment type="subcellular location">
    <subcellularLocation>
        <location evidence="1">Cytoplasm</location>
    </subcellularLocation>
</comment>
<dbReference type="InterPro" id="IPR032466">
    <property type="entry name" value="Metal_Hydrolase"/>
</dbReference>
<reference evidence="7 8" key="1">
    <citation type="submission" date="2020-08" db="EMBL/GenBank/DDBJ databases">
        <authorList>
            <person name="Liu C."/>
            <person name="Sun Q."/>
        </authorList>
    </citation>
    <scope>NUCLEOTIDE SEQUENCE [LARGE SCALE GENOMIC DNA]</scope>
    <source>
        <strain evidence="7 8">NSJ-61</strain>
    </source>
</reference>
<dbReference type="PIRSF" id="PIRSF001238">
    <property type="entry name" value="IadA"/>
    <property type="match status" value="1"/>
</dbReference>
<dbReference type="PANTHER" id="PTHR11647:SF1">
    <property type="entry name" value="COLLAPSIN RESPONSE MEDIATOR PROTEIN"/>
    <property type="match status" value="1"/>
</dbReference>
<organism evidence="7 8">
    <name type="scientific">[Eubacterium] hominis</name>
    <dbReference type="NCBI Taxonomy" id="2764325"/>
    <lineage>
        <taxon>Bacteria</taxon>
        <taxon>Bacillati</taxon>
        <taxon>Bacillota</taxon>
        <taxon>Erysipelotrichia</taxon>
        <taxon>Erysipelotrichales</taxon>
        <taxon>Erysipelotrichaceae</taxon>
        <taxon>Amedibacillus</taxon>
    </lineage>
</organism>
<dbReference type="GO" id="GO:0008798">
    <property type="term" value="F:beta-aspartyl-peptidase activity"/>
    <property type="evidence" value="ECO:0007669"/>
    <property type="project" value="InterPro"/>
</dbReference>
<dbReference type="InterPro" id="IPR011059">
    <property type="entry name" value="Metal-dep_hydrolase_composite"/>
</dbReference>
<name>A0A7G9GQS1_9FIRM</name>
<comment type="function">
    <text evidence="1">Catalyzes the hydrolytic cleavage of a subset of L-isoaspartyl (L-beta-aspartyl) dipeptides. Used to degrade proteins damaged by L-isoaspartyl residues formation.</text>
</comment>
<dbReference type="KEGG" id="ehn:H9Q80_04170"/>
<feature type="binding site" evidence="3">
    <location>
        <begin position="68"/>
        <end position="70"/>
    </location>
    <ligand>
        <name>substrate</name>
    </ligand>
</feature>
<dbReference type="SUPFAM" id="SSF51338">
    <property type="entry name" value="Composite domain of metallo-dependent hydrolases"/>
    <property type="match status" value="1"/>
</dbReference>
<dbReference type="RefSeq" id="WP_187426264.1">
    <property type="nucleotide sequence ID" value="NZ_CP060636.1"/>
</dbReference>
<dbReference type="GO" id="GO:0005737">
    <property type="term" value="C:cytoplasm"/>
    <property type="evidence" value="ECO:0007669"/>
    <property type="project" value="UniProtKB-SubCell"/>
</dbReference>
<dbReference type="EMBL" id="CP060636">
    <property type="protein sequence ID" value="QNM13153.1"/>
    <property type="molecule type" value="Genomic_DNA"/>
</dbReference>
<feature type="binding site" evidence="3">
    <location>
        <position position="130"/>
    </location>
    <ligand>
        <name>substrate</name>
    </ligand>
</feature>
<feature type="binding site" evidence="4">
    <location>
        <position position="63"/>
    </location>
    <ligand>
        <name>Zn(2+)</name>
        <dbReference type="ChEBI" id="CHEBI:29105"/>
        <label>1</label>
        <note>catalytic</note>
    </ligand>
</feature>
<keyword evidence="1 4" id="KW-0479">Metal-binding</keyword>
<feature type="binding site" evidence="3">
    <location>
        <position position="284"/>
    </location>
    <ligand>
        <name>substrate</name>
    </ligand>
</feature>